<feature type="region of interest" description="Disordered" evidence="1">
    <location>
        <begin position="1"/>
        <end position="87"/>
    </location>
</feature>
<dbReference type="Proteomes" id="UP000245391">
    <property type="component" value="Unassembled WGS sequence"/>
</dbReference>
<keyword evidence="3" id="KW-1185">Reference proteome</keyword>
<feature type="compositionally biased region" description="Acidic residues" evidence="1">
    <location>
        <begin position="36"/>
        <end position="45"/>
    </location>
</feature>
<proteinExistence type="predicted"/>
<dbReference type="RefSeq" id="WP_109927704.1">
    <property type="nucleotide sequence ID" value="NZ_QGNY01000001.1"/>
</dbReference>
<protein>
    <submittedName>
        <fullName evidence="2">Uncharacterized protein</fullName>
    </submittedName>
</protein>
<dbReference type="EMBL" id="QGNY01000001">
    <property type="protein sequence ID" value="PWS33115.1"/>
    <property type="molecule type" value="Genomic_DNA"/>
</dbReference>
<evidence type="ECO:0000256" key="1">
    <source>
        <dbReference type="SAM" id="MobiDB-lite"/>
    </source>
</evidence>
<evidence type="ECO:0000313" key="3">
    <source>
        <dbReference type="Proteomes" id="UP000245391"/>
    </source>
</evidence>
<dbReference type="AlphaFoldDB" id="A0A317F2R0"/>
<sequence>MENQNIDPRDKENENSLERAFEGNVDATNFGGSQNEDQDQSEDNDSVGTLEGKDYSKEGTNLDGQDFDTDESTGGSALENDATANDI</sequence>
<comment type="caution">
    <text evidence="2">The sequence shown here is derived from an EMBL/GenBank/DDBJ whole genome shotgun (WGS) entry which is preliminary data.</text>
</comment>
<accession>A0A317F2R0</accession>
<organism evidence="2 3">
    <name type="scientific">Pedobacter paludis</name>
    <dbReference type="NCBI Taxonomy" id="2203212"/>
    <lineage>
        <taxon>Bacteria</taxon>
        <taxon>Pseudomonadati</taxon>
        <taxon>Bacteroidota</taxon>
        <taxon>Sphingobacteriia</taxon>
        <taxon>Sphingobacteriales</taxon>
        <taxon>Sphingobacteriaceae</taxon>
        <taxon>Pedobacter</taxon>
    </lineage>
</organism>
<evidence type="ECO:0000313" key="2">
    <source>
        <dbReference type="EMBL" id="PWS33115.1"/>
    </source>
</evidence>
<name>A0A317F2R0_9SPHI</name>
<reference evidence="3" key="1">
    <citation type="submission" date="2018-05" db="EMBL/GenBank/DDBJ databases">
        <title>Pedobacter paludis sp. nov., isolated from wetland soil.</title>
        <authorList>
            <person name="Zhang Y."/>
        </authorList>
    </citation>
    <scope>NUCLEOTIDE SEQUENCE [LARGE SCALE GENOMIC DNA]</scope>
    <source>
        <strain evidence="3">R-8</strain>
    </source>
</reference>
<feature type="compositionally biased region" description="Basic and acidic residues" evidence="1">
    <location>
        <begin position="7"/>
        <end position="21"/>
    </location>
</feature>
<gene>
    <name evidence="2" type="ORF">DF947_00285</name>
</gene>